<accession>A0A6J4PC34</accession>
<feature type="signal peptide" evidence="1">
    <location>
        <begin position="1"/>
        <end position="21"/>
    </location>
</feature>
<keyword evidence="1" id="KW-0732">Signal</keyword>
<feature type="non-terminal residue" evidence="2">
    <location>
        <position position="170"/>
    </location>
</feature>
<feature type="chain" id="PRO_5027040717" evidence="1">
    <location>
        <begin position="22"/>
        <end position="170"/>
    </location>
</feature>
<gene>
    <name evidence="2" type="ORF">AVDCRST_MAG51-1145</name>
</gene>
<dbReference type="AlphaFoldDB" id="A0A6J4PC34"/>
<reference evidence="2" key="1">
    <citation type="submission" date="2020-02" db="EMBL/GenBank/DDBJ databases">
        <authorList>
            <person name="Meier V. D."/>
        </authorList>
    </citation>
    <scope>NUCLEOTIDE SEQUENCE</scope>
    <source>
        <strain evidence="2">AVDCRST_MAG51</strain>
    </source>
</reference>
<evidence type="ECO:0000313" key="2">
    <source>
        <dbReference type="EMBL" id="CAA9406038.1"/>
    </source>
</evidence>
<evidence type="ECO:0000256" key="1">
    <source>
        <dbReference type="SAM" id="SignalP"/>
    </source>
</evidence>
<proteinExistence type="predicted"/>
<name>A0A6J4PC34_9BURK</name>
<protein>
    <submittedName>
        <fullName evidence="2">Urea ABC transporter, permease protein UrtB</fullName>
    </submittedName>
</protein>
<sequence length="170" mass="17477">MLRLLILISALLSASSHALTAADATAIAVGETDARIEALNKAVATADDKTAAFLQALAEDAVKAAGDKVFIVRGDKATDPVTGADATLPPDAEDVVSNNRMRGELDTALAALRLFSADAGERAQAVQSLQNADESKLPLIEKALAAEQDAGIKSQLALVRAGALLSSDDK</sequence>
<dbReference type="EMBL" id="CADCUX010000265">
    <property type="protein sequence ID" value="CAA9406038.1"/>
    <property type="molecule type" value="Genomic_DNA"/>
</dbReference>
<organism evidence="2">
    <name type="scientific">uncultured Ramlibacter sp</name>
    <dbReference type="NCBI Taxonomy" id="260755"/>
    <lineage>
        <taxon>Bacteria</taxon>
        <taxon>Pseudomonadati</taxon>
        <taxon>Pseudomonadota</taxon>
        <taxon>Betaproteobacteria</taxon>
        <taxon>Burkholderiales</taxon>
        <taxon>Comamonadaceae</taxon>
        <taxon>Ramlibacter</taxon>
        <taxon>environmental samples</taxon>
    </lineage>
</organism>